<keyword evidence="13" id="KW-1185">Reference proteome</keyword>
<dbReference type="InterPro" id="IPR002483">
    <property type="entry name" value="PWI_dom"/>
</dbReference>
<evidence type="ECO:0000256" key="4">
    <source>
        <dbReference type="ARBA" id="ARBA00022884"/>
    </source>
</evidence>
<feature type="compositionally biased region" description="Basic residues" evidence="9">
    <location>
        <begin position="242"/>
        <end position="258"/>
    </location>
</feature>
<evidence type="ECO:0000259" key="10">
    <source>
        <dbReference type="PROSITE" id="PS50102"/>
    </source>
</evidence>
<feature type="coiled-coil region" evidence="8">
    <location>
        <begin position="655"/>
        <end position="738"/>
    </location>
</feature>
<keyword evidence="3 7" id="KW-0862">Zinc</keyword>
<evidence type="ECO:0000256" key="7">
    <source>
        <dbReference type="PROSITE-ProRule" id="PRU00723"/>
    </source>
</evidence>
<reference evidence="12" key="1">
    <citation type="submission" date="2022-01" db="EMBL/GenBank/DDBJ databases">
        <authorList>
            <person name="King R."/>
        </authorList>
    </citation>
    <scope>NUCLEOTIDE SEQUENCE</scope>
</reference>
<feature type="region of interest" description="Disordered" evidence="9">
    <location>
        <begin position="150"/>
        <end position="293"/>
    </location>
</feature>
<dbReference type="InterPro" id="IPR036855">
    <property type="entry name" value="Znf_CCCH_sf"/>
</dbReference>
<dbReference type="PANTHER" id="PTHR14398">
    <property type="entry name" value="RNA RECOGNITION RRM/RNP DOMAIN"/>
    <property type="match status" value="1"/>
</dbReference>
<feature type="zinc finger region" description="C3H1-type" evidence="7">
    <location>
        <begin position="316"/>
        <end position="344"/>
    </location>
</feature>
<dbReference type="InterPro" id="IPR000504">
    <property type="entry name" value="RRM_dom"/>
</dbReference>
<evidence type="ECO:0000256" key="6">
    <source>
        <dbReference type="PROSITE-ProRule" id="PRU00176"/>
    </source>
</evidence>
<feature type="region of interest" description="Disordered" evidence="9">
    <location>
        <begin position="964"/>
        <end position="997"/>
    </location>
</feature>
<proteinExistence type="predicted"/>
<dbReference type="PROSITE" id="PS50103">
    <property type="entry name" value="ZF_C3H1"/>
    <property type="match status" value="1"/>
</dbReference>
<dbReference type="PROSITE" id="PS50102">
    <property type="entry name" value="RRM"/>
    <property type="match status" value="1"/>
</dbReference>
<evidence type="ECO:0000256" key="5">
    <source>
        <dbReference type="ARBA" id="ARBA00043866"/>
    </source>
</evidence>
<dbReference type="InterPro" id="IPR000571">
    <property type="entry name" value="Znf_CCCH"/>
</dbReference>
<feature type="compositionally biased region" description="Acidic residues" evidence="9">
    <location>
        <begin position="984"/>
        <end position="997"/>
    </location>
</feature>
<evidence type="ECO:0000313" key="12">
    <source>
        <dbReference type="EMBL" id="CAH1397000.1"/>
    </source>
</evidence>
<evidence type="ECO:0008006" key="14">
    <source>
        <dbReference type="Google" id="ProtNLM"/>
    </source>
</evidence>
<keyword evidence="8" id="KW-0175">Coiled coil</keyword>
<accession>A0A9P0MK13</accession>
<dbReference type="OrthoDB" id="443401at2759"/>
<dbReference type="Gene3D" id="3.30.70.330">
    <property type="match status" value="2"/>
</dbReference>
<dbReference type="Pfam" id="PF01480">
    <property type="entry name" value="PWI"/>
    <property type="match status" value="1"/>
</dbReference>
<dbReference type="Proteomes" id="UP001152798">
    <property type="component" value="Chromosome 3"/>
</dbReference>
<name>A0A9P0MK13_NEZVI</name>
<protein>
    <recommendedName>
        <fullName evidence="14">RNA-binding protein 26</fullName>
    </recommendedName>
</protein>
<feature type="compositionally biased region" description="Basic and acidic residues" evidence="9">
    <location>
        <begin position="187"/>
        <end position="203"/>
    </location>
</feature>
<dbReference type="AlphaFoldDB" id="A0A9P0MK13"/>
<dbReference type="GO" id="GO:0003723">
    <property type="term" value="F:RNA binding"/>
    <property type="evidence" value="ECO:0007669"/>
    <property type="project" value="UniProtKB-UniRule"/>
</dbReference>
<feature type="compositionally biased region" description="Acidic residues" evidence="9">
    <location>
        <begin position="964"/>
        <end position="973"/>
    </location>
</feature>
<dbReference type="Pfam" id="PF00642">
    <property type="entry name" value="zf-CCCH"/>
    <property type="match status" value="1"/>
</dbReference>
<dbReference type="SMART" id="SM00356">
    <property type="entry name" value="ZnF_C3H1"/>
    <property type="match status" value="1"/>
</dbReference>
<dbReference type="CDD" id="cd12257">
    <property type="entry name" value="RRM1_RBM26_like"/>
    <property type="match status" value="1"/>
</dbReference>
<evidence type="ECO:0000259" key="11">
    <source>
        <dbReference type="PROSITE" id="PS50103"/>
    </source>
</evidence>
<keyword evidence="2 7" id="KW-0863">Zinc-finger</keyword>
<evidence type="ECO:0000256" key="3">
    <source>
        <dbReference type="ARBA" id="ARBA00022833"/>
    </source>
</evidence>
<comment type="function">
    <text evidence="5">May be involved in the turnover of nuclear polyadenylated (pA+) RNA.</text>
</comment>
<evidence type="ECO:0000256" key="1">
    <source>
        <dbReference type="ARBA" id="ARBA00022723"/>
    </source>
</evidence>
<keyword evidence="4 6" id="KW-0694">RNA-binding</keyword>
<dbReference type="InterPro" id="IPR012677">
    <property type="entry name" value="Nucleotide-bd_a/b_plait_sf"/>
</dbReference>
<dbReference type="InterPro" id="IPR035979">
    <property type="entry name" value="RBD_domain_sf"/>
</dbReference>
<gene>
    <name evidence="12" type="ORF">NEZAVI_LOCUS6940</name>
</gene>
<dbReference type="SUPFAM" id="SSF54928">
    <property type="entry name" value="RNA-binding domain, RBD"/>
    <property type="match status" value="1"/>
</dbReference>
<dbReference type="PANTHER" id="PTHR14398:SF0">
    <property type="entry name" value="ZINC FINGER PROTEIN SWM"/>
    <property type="match status" value="1"/>
</dbReference>
<evidence type="ECO:0000313" key="13">
    <source>
        <dbReference type="Proteomes" id="UP001152798"/>
    </source>
</evidence>
<feature type="domain" description="RRM" evidence="10">
    <location>
        <begin position="861"/>
        <end position="930"/>
    </location>
</feature>
<sequence length="997" mass="112443">MIIDDPESFKSWLTARLEPLCDADPAALAKYVYALVKKDKPVEELRTSMIGQLEVFLQKETQGFVNLLFRTLETQKYDAPEPTPVQVQASIPVKNTASTEFELRDTYSSTIPHEDVEKKTAKEPSAAILVSAQNSSSLGCAILATATGRKDFDRHGRKADSDKEDRNRRRRRGSSATPERNRRSRSRSFDRRRSRSRERDRARAWRNKSPPSRGRYDRDRRHTHSKSPVRRYSKSRSPVGNRRTRYRNRSPPRSRSRSRSPVSIKYPSIEQRDRKEGVGISPRGENSHGDTDLRLPPVLPQSIQSVVALPSDQSTGFQTRRCRDFDEKGYCMRGDLCPYDHGSDPVILEDVDPLYNGSGAPTPLMIQSAPPPPQLAPPPPSITQVTTNNMAEYNPDAPSMESRMWTRPQFRAGPIVRGSGMVRSSMGRGFPHQRELINVVTGSPHFRHVRPSSNQDFNNINHSAVRTITADNQNFDFARLGPNRTSTRPPFPQHGGNTSLQLKKVPLGVNTITLLNNHFSKFGKIVNIQVGFEGDPESALITFSSHTEANIAYKSTEAVLNNRFIRVFWYNPSNNNENKPKNATTPPAIKPSVLERLGAPPPKVLHNIQPSAVQHEEKVTVVNNNITKTLYIPSAMKKDSANPPVVNNVNKEPPGEELKKKIEEVSQAKKKQEEARKAGIKLNADLRKRKQELLEKQLNQQKILIQRVEADNIPLPQKNSLMATIKVLQESIESIRKDLEFSVKANLTKVTKKGSLTKDQQAFFRKTKEEIQRELLDAELDLLNSQHEGKDTTELKKKVAELKQKALNFGIPAVPPVRGAYRGRGGLAARARGRGRGRGSRFLVTSSSTSFEHSVVDHRPTKILISGHEQDDKADVLKHFEEFGEILDYLSDDATPSLVINYKSRKDAEKAILKGRNFRDRLLSVTWATPNNSIRGGIPSKPPTPSHRQVMVLEDEENIEEVIEDAEDEDEDIGILSPDVLIHDDEDEDEEDRSWRR</sequence>
<evidence type="ECO:0000256" key="8">
    <source>
        <dbReference type="SAM" id="Coils"/>
    </source>
</evidence>
<evidence type="ECO:0000256" key="9">
    <source>
        <dbReference type="SAM" id="MobiDB-lite"/>
    </source>
</evidence>
<organism evidence="12 13">
    <name type="scientific">Nezara viridula</name>
    <name type="common">Southern green stink bug</name>
    <name type="synonym">Cimex viridulus</name>
    <dbReference type="NCBI Taxonomy" id="85310"/>
    <lineage>
        <taxon>Eukaryota</taxon>
        <taxon>Metazoa</taxon>
        <taxon>Ecdysozoa</taxon>
        <taxon>Arthropoda</taxon>
        <taxon>Hexapoda</taxon>
        <taxon>Insecta</taxon>
        <taxon>Pterygota</taxon>
        <taxon>Neoptera</taxon>
        <taxon>Paraneoptera</taxon>
        <taxon>Hemiptera</taxon>
        <taxon>Heteroptera</taxon>
        <taxon>Panheteroptera</taxon>
        <taxon>Pentatomomorpha</taxon>
        <taxon>Pentatomoidea</taxon>
        <taxon>Pentatomidae</taxon>
        <taxon>Pentatominae</taxon>
        <taxon>Nezara</taxon>
    </lineage>
</organism>
<dbReference type="GO" id="GO:0008270">
    <property type="term" value="F:zinc ion binding"/>
    <property type="evidence" value="ECO:0007669"/>
    <property type="project" value="UniProtKB-KW"/>
</dbReference>
<dbReference type="InterPro" id="IPR045137">
    <property type="entry name" value="RBM26/27"/>
</dbReference>
<feature type="compositionally biased region" description="Basic and acidic residues" evidence="9">
    <location>
        <begin position="150"/>
        <end position="167"/>
    </location>
</feature>
<dbReference type="FunFam" id="3.30.70.330:FF:000208">
    <property type="entry name" value="RNA-binding protein 27 isoform X2"/>
    <property type="match status" value="1"/>
</dbReference>
<dbReference type="GO" id="GO:0005634">
    <property type="term" value="C:nucleus"/>
    <property type="evidence" value="ECO:0007669"/>
    <property type="project" value="TreeGrafter"/>
</dbReference>
<dbReference type="SUPFAM" id="SSF90229">
    <property type="entry name" value="CCCH zinc finger"/>
    <property type="match status" value="1"/>
</dbReference>
<dbReference type="EMBL" id="OV725079">
    <property type="protein sequence ID" value="CAH1397000.1"/>
    <property type="molecule type" value="Genomic_DNA"/>
</dbReference>
<dbReference type="SMART" id="SM00360">
    <property type="entry name" value="RRM"/>
    <property type="match status" value="2"/>
</dbReference>
<feature type="compositionally biased region" description="Basic residues" evidence="9">
    <location>
        <begin position="221"/>
        <end position="234"/>
    </location>
</feature>
<dbReference type="EMBL" id="OV725079">
    <property type="protein sequence ID" value="CAH1396996.1"/>
    <property type="molecule type" value="Genomic_DNA"/>
</dbReference>
<evidence type="ECO:0000256" key="2">
    <source>
        <dbReference type="ARBA" id="ARBA00022771"/>
    </source>
</evidence>
<keyword evidence="1 7" id="KW-0479">Metal-binding</keyword>
<dbReference type="Pfam" id="PF14605">
    <property type="entry name" value="Nup35_RRM_2"/>
    <property type="match status" value="1"/>
</dbReference>
<feature type="domain" description="C3H1-type" evidence="11">
    <location>
        <begin position="316"/>
        <end position="344"/>
    </location>
</feature>